<evidence type="ECO:0000256" key="1">
    <source>
        <dbReference type="ARBA" id="ARBA00004123"/>
    </source>
</evidence>
<accession>A0A915AH85</accession>
<feature type="compositionally biased region" description="Basic residues" evidence="5">
    <location>
        <begin position="384"/>
        <end position="395"/>
    </location>
</feature>
<keyword evidence="3" id="KW-0698">rRNA processing</keyword>
<dbReference type="PANTHER" id="PTHR13026:SF0">
    <property type="entry name" value="RIBOSOMAL RNA PROCESSING 1B"/>
    <property type="match status" value="1"/>
</dbReference>
<evidence type="ECO:0000256" key="3">
    <source>
        <dbReference type="ARBA" id="ARBA00022552"/>
    </source>
</evidence>
<evidence type="ECO:0000313" key="7">
    <source>
        <dbReference type="WBParaSite" id="PgR006_g019_t01"/>
    </source>
</evidence>
<keyword evidence="4" id="KW-0539">Nucleus</keyword>
<comment type="subcellular location">
    <subcellularLocation>
        <location evidence="1">Nucleus</location>
    </subcellularLocation>
</comment>
<proteinExistence type="inferred from homology"/>
<sequence length="395" mass="45977">VEMDEVETILAQKLASGELVTRRRAFKALRDWIRTESAKNEFGVESMNRLCKGLHYVMWMQDQMLLQEELADNIASLITLFAGEQQSVLFMKCMLLSLSNEWHLVDRWRMDKFLMLMRRLLRALFKHLRAKKWRQSLVDKYMESFKEYAISAEKSLCDGLKFHFSSIFLDELDCAGGLEPQRVTKLLEPFAQLLADKHISNYLFDSVLQEIFLTILHGYADEKAAAIGCGDESMEEDASDDRLKFNYGEIGQMLFDIGKRPEVKGSRRRRLYKVSKKFKAAEAGEDPFRMATKAETKLNLKIPKTEIVNAVSRLLNDRAKDAVLRKKAKERRKAAKRVEGTLARDEHPQDIVETGIIKKMKKTFVKEERSGRKFKGTPIEKHRKEMKRRKLKKMK</sequence>
<evidence type="ECO:0000256" key="5">
    <source>
        <dbReference type="SAM" id="MobiDB-lite"/>
    </source>
</evidence>
<reference evidence="7" key="1">
    <citation type="submission" date="2022-11" db="UniProtKB">
        <authorList>
            <consortium name="WormBaseParasite"/>
        </authorList>
    </citation>
    <scope>IDENTIFICATION</scope>
</reference>
<evidence type="ECO:0000256" key="2">
    <source>
        <dbReference type="ARBA" id="ARBA00006374"/>
    </source>
</evidence>
<dbReference type="GO" id="GO:0030688">
    <property type="term" value="C:preribosome, small subunit precursor"/>
    <property type="evidence" value="ECO:0007669"/>
    <property type="project" value="InterPro"/>
</dbReference>
<dbReference type="Proteomes" id="UP000887569">
    <property type="component" value="Unplaced"/>
</dbReference>
<dbReference type="WBParaSite" id="PgR006_g019_t01">
    <property type="protein sequence ID" value="PgR006_g019_t01"/>
    <property type="gene ID" value="PgR006_g019"/>
</dbReference>
<feature type="region of interest" description="Disordered" evidence="5">
    <location>
        <begin position="364"/>
        <end position="395"/>
    </location>
</feature>
<protein>
    <submittedName>
        <fullName evidence="7">Uncharacterized protein</fullName>
    </submittedName>
</protein>
<dbReference type="InterPro" id="IPR010301">
    <property type="entry name" value="RRP1"/>
</dbReference>
<name>A0A915AH85_PARUN</name>
<dbReference type="PANTHER" id="PTHR13026">
    <property type="entry name" value="NNP-1 PROTEIN NOVEL NUCLEAR PROTEIN 1 NOP52"/>
    <property type="match status" value="1"/>
</dbReference>
<keyword evidence="6" id="KW-1185">Reference proteome</keyword>
<dbReference type="AlphaFoldDB" id="A0A915AH85"/>
<comment type="similarity">
    <text evidence="2">Belongs to the RRP1 family.</text>
</comment>
<evidence type="ECO:0000313" key="6">
    <source>
        <dbReference type="Proteomes" id="UP000887569"/>
    </source>
</evidence>
<evidence type="ECO:0000256" key="4">
    <source>
        <dbReference type="ARBA" id="ARBA00023242"/>
    </source>
</evidence>
<dbReference type="GO" id="GO:0005634">
    <property type="term" value="C:nucleus"/>
    <property type="evidence" value="ECO:0007669"/>
    <property type="project" value="UniProtKB-SubCell"/>
</dbReference>
<dbReference type="Pfam" id="PF05997">
    <property type="entry name" value="Nop52"/>
    <property type="match status" value="1"/>
</dbReference>
<dbReference type="GO" id="GO:0006364">
    <property type="term" value="P:rRNA processing"/>
    <property type="evidence" value="ECO:0007669"/>
    <property type="project" value="UniProtKB-KW"/>
</dbReference>
<organism evidence="6 7">
    <name type="scientific">Parascaris univalens</name>
    <name type="common">Nematode worm</name>
    <dbReference type="NCBI Taxonomy" id="6257"/>
    <lineage>
        <taxon>Eukaryota</taxon>
        <taxon>Metazoa</taxon>
        <taxon>Ecdysozoa</taxon>
        <taxon>Nematoda</taxon>
        <taxon>Chromadorea</taxon>
        <taxon>Rhabditida</taxon>
        <taxon>Spirurina</taxon>
        <taxon>Ascaridomorpha</taxon>
        <taxon>Ascaridoidea</taxon>
        <taxon>Ascarididae</taxon>
        <taxon>Parascaris</taxon>
    </lineage>
</organism>